<evidence type="ECO:0000256" key="2">
    <source>
        <dbReference type="SAM" id="SignalP"/>
    </source>
</evidence>
<keyword evidence="4" id="KW-1185">Reference proteome</keyword>
<feature type="compositionally biased region" description="Basic and acidic residues" evidence="1">
    <location>
        <begin position="127"/>
        <end position="167"/>
    </location>
</feature>
<protein>
    <recommendedName>
        <fullName evidence="5">MYXO-CTERM domain-containing protein</fullName>
    </recommendedName>
</protein>
<evidence type="ECO:0000256" key="1">
    <source>
        <dbReference type="SAM" id="MobiDB-lite"/>
    </source>
</evidence>
<sequence>MSSIFSKKAFGIAAASAAVLVTTPGIALAGTAAPQTPSDQSEQVLGYPGGDIKITCIYDKSHKKWDHKVDGGKDAAGPPSKPSSDATGAPGDANAAPGDATGAPGDANAAPGDANGSGDQGNNGMYSKKDSNKDQVNRHYSSEDPKGSDPGKKDSKKGSKKGSEENISKVLQQTEQSNASKQGQAAVIVLNIGCGNQLVKDNWVEVAQEQSATQQNQSTVAGASAAGKDNSATAEGSSSQGAGYPGGLVRTPNSARTPNSMAAPNSVAAPDPVGAVDGGDGGSTAPNTGLAAGGAGALAAAGLGTVLMRRRRAGQTIA</sequence>
<accession>A0A852ZJY1</accession>
<feature type="compositionally biased region" description="Low complexity" evidence="1">
    <location>
        <begin position="85"/>
        <end position="116"/>
    </location>
</feature>
<feature type="compositionally biased region" description="Polar residues" evidence="1">
    <location>
        <begin position="251"/>
        <end position="263"/>
    </location>
</feature>
<keyword evidence="2" id="KW-0732">Signal</keyword>
<dbReference type="Proteomes" id="UP000579605">
    <property type="component" value="Unassembled WGS sequence"/>
</dbReference>
<gene>
    <name evidence="3" type="ORF">F4554_001304</name>
</gene>
<feature type="signal peptide" evidence="2">
    <location>
        <begin position="1"/>
        <end position="29"/>
    </location>
</feature>
<feature type="compositionally biased region" description="Polar residues" evidence="1">
    <location>
        <begin position="169"/>
        <end position="179"/>
    </location>
</feature>
<dbReference type="RefSeq" id="WP_179786534.1">
    <property type="nucleotide sequence ID" value="NZ_BAAARR010000022.1"/>
</dbReference>
<reference evidence="3 4" key="1">
    <citation type="submission" date="2020-07" db="EMBL/GenBank/DDBJ databases">
        <title>Sequencing the genomes of 1000 actinobacteria strains.</title>
        <authorList>
            <person name="Klenk H.-P."/>
        </authorList>
    </citation>
    <scope>NUCLEOTIDE SEQUENCE [LARGE SCALE GENOMIC DNA]</scope>
    <source>
        <strain evidence="3 4">DSM 18448</strain>
    </source>
</reference>
<feature type="compositionally biased region" description="Polar residues" evidence="1">
    <location>
        <begin position="210"/>
        <end position="221"/>
    </location>
</feature>
<feature type="compositionally biased region" description="Polar residues" evidence="1">
    <location>
        <begin position="230"/>
        <end position="241"/>
    </location>
</feature>
<dbReference type="EMBL" id="JACBZH010000001">
    <property type="protein sequence ID" value="NYH88666.1"/>
    <property type="molecule type" value="Genomic_DNA"/>
</dbReference>
<evidence type="ECO:0008006" key="5">
    <source>
        <dbReference type="Google" id="ProtNLM"/>
    </source>
</evidence>
<feature type="chain" id="PRO_5032763297" description="MYXO-CTERM domain-containing protein" evidence="2">
    <location>
        <begin position="30"/>
        <end position="318"/>
    </location>
</feature>
<comment type="caution">
    <text evidence="3">The sequence shown here is derived from an EMBL/GenBank/DDBJ whole genome shotgun (WGS) entry which is preliminary data.</text>
</comment>
<feature type="region of interest" description="Disordered" evidence="1">
    <location>
        <begin position="210"/>
        <end position="292"/>
    </location>
</feature>
<dbReference type="AlphaFoldDB" id="A0A852ZJY1"/>
<name>A0A852ZJY1_9ACTN</name>
<organism evidence="3 4">
    <name type="scientific">Actinopolymorpha rutila</name>
    <dbReference type="NCBI Taxonomy" id="446787"/>
    <lineage>
        <taxon>Bacteria</taxon>
        <taxon>Bacillati</taxon>
        <taxon>Actinomycetota</taxon>
        <taxon>Actinomycetes</taxon>
        <taxon>Propionibacteriales</taxon>
        <taxon>Actinopolymorphaceae</taxon>
        <taxon>Actinopolymorpha</taxon>
    </lineage>
</organism>
<proteinExistence type="predicted"/>
<evidence type="ECO:0000313" key="4">
    <source>
        <dbReference type="Proteomes" id="UP000579605"/>
    </source>
</evidence>
<evidence type="ECO:0000313" key="3">
    <source>
        <dbReference type="EMBL" id="NYH88666.1"/>
    </source>
</evidence>
<feature type="region of interest" description="Disordered" evidence="1">
    <location>
        <begin position="65"/>
        <end position="179"/>
    </location>
</feature>